<evidence type="ECO:0000256" key="6">
    <source>
        <dbReference type="ARBA" id="ARBA00023136"/>
    </source>
</evidence>
<comment type="caution">
    <text evidence="10">The sequence shown here is derived from an EMBL/GenBank/DDBJ whole genome shotgun (WGS) entry which is preliminary data.</text>
</comment>
<feature type="transmembrane region" description="Helical" evidence="8">
    <location>
        <begin position="39"/>
        <end position="64"/>
    </location>
</feature>
<reference evidence="10 11" key="1">
    <citation type="submission" date="2020-05" db="EMBL/GenBank/DDBJ databases">
        <title>Parvularcula mediterraneae sp. nov., isolated from polypropylene straw from shallow seawater of the seashore of Laganas in Zakynthos island, Greece.</title>
        <authorList>
            <person name="Szabo I."/>
            <person name="Al-Omari J."/>
            <person name="Rado J."/>
            <person name="Szerdahelyi G.S."/>
        </authorList>
    </citation>
    <scope>NUCLEOTIDE SEQUENCE [LARGE SCALE GENOMIC DNA]</scope>
    <source>
        <strain evidence="10 11">ZS-1/3</strain>
    </source>
</reference>
<evidence type="ECO:0000256" key="2">
    <source>
        <dbReference type="ARBA" id="ARBA00006434"/>
    </source>
</evidence>
<organism evidence="10 11">
    <name type="scientific">Parvularcula mediterranea</name>
    <dbReference type="NCBI Taxonomy" id="2732508"/>
    <lineage>
        <taxon>Bacteria</taxon>
        <taxon>Pseudomonadati</taxon>
        <taxon>Pseudomonadota</taxon>
        <taxon>Alphaproteobacteria</taxon>
        <taxon>Parvularculales</taxon>
        <taxon>Parvularculaceae</taxon>
        <taxon>Parvularcula</taxon>
    </lineage>
</organism>
<comment type="subcellular location">
    <subcellularLocation>
        <location evidence="1">Membrane</location>
        <topology evidence="1">Multi-pass membrane protein</topology>
    </subcellularLocation>
</comment>
<evidence type="ECO:0000313" key="10">
    <source>
        <dbReference type="EMBL" id="NNU17379.1"/>
    </source>
</evidence>
<feature type="chain" id="PRO_5031353697" description="Sodium:solute symporter" evidence="9">
    <location>
        <begin position="21"/>
        <end position="465"/>
    </location>
</feature>
<dbReference type="GO" id="GO:0022857">
    <property type="term" value="F:transmembrane transporter activity"/>
    <property type="evidence" value="ECO:0007669"/>
    <property type="project" value="InterPro"/>
</dbReference>
<feature type="transmembrane region" description="Helical" evidence="8">
    <location>
        <begin position="146"/>
        <end position="164"/>
    </location>
</feature>
<evidence type="ECO:0000256" key="9">
    <source>
        <dbReference type="SAM" id="SignalP"/>
    </source>
</evidence>
<dbReference type="PROSITE" id="PS50283">
    <property type="entry name" value="NA_SOLUT_SYMP_3"/>
    <property type="match status" value="1"/>
</dbReference>
<dbReference type="InterPro" id="IPR001734">
    <property type="entry name" value="Na/solute_symporter"/>
</dbReference>
<gene>
    <name evidence="10" type="ORF">HK107_13690</name>
</gene>
<dbReference type="Pfam" id="PF00474">
    <property type="entry name" value="SSF"/>
    <property type="match status" value="1"/>
</dbReference>
<keyword evidence="4 8" id="KW-0812">Transmembrane</keyword>
<evidence type="ECO:0000256" key="5">
    <source>
        <dbReference type="ARBA" id="ARBA00022989"/>
    </source>
</evidence>
<dbReference type="GO" id="GO:0005886">
    <property type="term" value="C:plasma membrane"/>
    <property type="evidence" value="ECO:0007669"/>
    <property type="project" value="TreeGrafter"/>
</dbReference>
<evidence type="ECO:0000256" key="8">
    <source>
        <dbReference type="SAM" id="Phobius"/>
    </source>
</evidence>
<feature type="transmembrane region" description="Helical" evidence="8">
    <location>
        <begin position="303"/>
        <end position="331"/>
    </location>
</feature>
<evidence type="ECO:0000256" key="4">
    <source>
        <dbReference type="ARBA" id="ARBA00022692"/>
    </source>
</evidence>
<evidence type="ECO:0000313" key="11">
    <source>
        <dbReference type="Proteomes" id="UP000536835"/>
    </source>
</evidence>
<feature type="transmembrane region" description="Helical" evidence="8">
    <location>
        <begin position="351"/>
        <end position="370"/>
    </location>
</feature>
<feature type="transmembrane region" description="Helical" evidence="8">
    <location>
        <begin position="429"/>
        <end position="448"/>
    </location>
</feature>
<dbReference type="PANTHER" id="PTHR48086:SF7">
    <property type="entry name" value="SODIUM-SOLUTE SYMPORTER-RELATED"/>
    <property type="match status" value="1"/>
</dbReference>
<keyword evidence="9" id="KW-0732">Signal</keyword>
<feature type="transmembrane region" description="Helical" evidence="8">
    <location>
        <begin position="376"/>
        <end position="397"/>
    </location>
</feature>
<accession>A0A7Y3W663</accession>
<feature type="signal peptide" evidence="9">
    <location>
        <begin position="1"/>
        <end position="20"/>
    </location>
</feature>
<name>A0A7Y3W663_9PROT</name>
<feature type="transmembrane region" description="Helical" evidence="8">
    <location>
        <begin position="259"/>
        <end position="283"/>
    </location>
</feature>
<feature type="transmembrane region" description="Helical" evidence="8">
    <location>
        <begin position="176"/>
        <end position="194"/>
    </location>
</feature>
<feature type="transmembrane region" description="Helical" evidence="8">
    <location>
        <begin position="404"/>
        <end position="423"/>
    </location>
</feature>
<dbReference type="InterPro" id="IPR050277">
    <property type="entry name" value="Sodium:Solute_Symporter"/>
</dbReference>
<sequence length="465" mass="47658">MTALFLGAYVLLQIAIAAWAARGTKTDEDYLVAGRTLGVWPIAFSVFATWFAAETVIATSAEVAADGLAGARVEPFGYALGLVVLGTFIAFRLRSEGHMTLASFLGSRFGPHVEVAAALFTAMSATVWAAAQLSALAVILSEATGLGTGLMLIVSTGIVLTYAWVGGLKGDVVTDVLQGGVIILVLLILLVLVFREAGGVGGAFSAIPEGSLSMKKEGEGWLTRIELWSLPILGTIVSQEVIARTLGARSPEVARRGTLLGAGLFLLVGMIPVTLGLIGPGLGLELADGDGFFTSLAKTLLPAWLYVIIAGAMVSAILSSVDSALLAVSAVATENVLAKLRPETNGKARLVMARTVSACAAVAALAVAAGGDSIRAIVLTGEGIVGLLVIPVLVGLLMPKGGRIPILMALATSLALTAWLDWIAGVPGAFLYALAGGAAAFALGHIALRFRASPSQPAEHPEVKE</sequence>
<evidence type="ECO:0000256" key="7">
    <source>
        <dbReference type="RuleBase" id="RU362091"/>
    </source>
</evidence>
<dbReference type="PANTHER" id="PTHR48086">
    <property type="entry name" value="SODIUM/PROLINE SYMPORTER-RELATED"/>
    <property type="match status" value="1"/>
</dbReference>
<dbReference type="Proteomes" id="UP000536835">
    <property type="component" value="Unassembled WGS sequence"/>
</dbReference>
<dbReference type="RefSeq" id="WP_173200746.1">
    <property type="nucleotide sequence ID" value="NZ_JABFCX010000003.1"/>
</dbReference>
<proteinExistence type="inferred from homology"/>
<dbReference type="Gene3D" id="1.20.1730.10">
    <property type="entry name" value="Sodium/glucose cotransporter"/>
    <property type="match status" value="1"/>
</dbReference>
<feature type="transmembrane region" description="Helical" evidence="8">
    <location>
        <begin position="76"/>
        <end position="95"/>
    </location>
</feature>
<keyword evidence="6 8" id="KW-0472">Membrane</keyword>
<comment type="similarity">
    <text evidence="2 7">Belongs to the sodium:solute symporter (SSF) (TC 2.A.21) family.</text>
</comment>
<protein>
    <recommendedName>
        <fullName evidence="12">Sodium:solute symporter</fullName>
    </recommendedName>
</protein>
<keyword evidence="3" id="KW-0813">Transport</keyword>
<keyword evidence="5 8" id="KW-1133">Transmembrane helix</keyword>
<dbReference type="EMBL" id="JABFCX010000003">
    <property type="protein sequence ID" value="NNU17379.1"/>
    <property type="molecule type" value="Genomic_DNA"/>
</dbReference>
<evidence type="ECO:0000256" key="3">
    <source>
        <dbReference type="ARBA" id="ARBA00022448"/>
    </source>
</evidence>
<keyword evidence="11" id="KW-1185">Reference proteome</keyword>
<feature type="transmembrane region" description="Helical" evidence="8">
    <location>
        <begin position="115"/>
        <end position="139"/>
    </location>
</feature>
<evidence type="ECO:0000256" key="1">
    <source>
        <dbReference type="ARBA" id="ARBA00004141"/>
    </source>
</evidence>
<dbReference type="InterPro" id="IPR038377">
    <property type="entry name" value="Na/Glc_symporter_sf"/>
</dbReference>
<evidence type="ECO:0008006" key="12">
    <source>
        <dbReference type="Google" id="ProtNLM"/>
    </source>
</evidence>
<dbReference type="AlphaFoldDB" id="A0A7Y3W663"/>